<evidence type="ECO:0000256" key="9">
    <source>
        <dbReference type="ARBA" id="ARBA00022741"/>
    </source>
</evidence>
<reference evidence="17 18" key="1">
    <citation type="submission" date="2018-04" db="EMBL/GenBank/DDBJ databases">
        <title>Genomic Encyclopedia of Type Strains, Phase IV (KMG-IV): sequencing the most valuable type-strain genomes for metagenomic binning, comparative biology and taxonomic classification.</title>
        <authorList>
            <person name="Goeker M."/>
        </authorList>
    </citation>
    <scope>NUCLEOTIDE SEQUENCE [LARGE SCALE GENOMIC DNA]</scope>
    <source>
        <strain evidence="17 18">DSM 45771</strain>
    </source>
</reference>
<evidence type="ECO:0000256" key="14">
    <source>
        <dbReference type="ARBA" id="ARBA00047700"/>
    </source>
</evidence>
<comment type="catalytic activity">
    <reaction evidence="14">
        <text>pyruvate + ATP + H2O = phosphoenolpyruvate + AMP + phosphate + 2 H(+)</text>
        <dbReference type="Rhea" id="RHEA:11364"/>
        <dbReference type="ChEBI" id="CHEBI:15361"/>
        <dbReference type="ChEBI" id="CHEBI:15377"/>
        <dbReference type="ChEBI" id="CHEBI:15378"/>
        <dbReference type="ChEBI" id="CHEBI:30616"/>
        <dbReference type="ChEBI" id="CHEBI:43474"/>
        <dbReference type="ChEBI" id="CHEBI:58702"/>
        <dbReference type="ChEBI" id="CHEBI:456215"/>
        <dbReference type="EC" id="2.7.9.2"/>
    </reaction>
</comment>
<keyword evidence="12" id="KW-0460">Magnesium</keyword>
<evidence type="ECO:0000256" key="7">
    <source>
        <dbReference type="ARBA" id="ARBA00022679"/>
    </source>
</evidence>
<dbReference type="AlphaFoldDB" id="A0A2U1FIN1"/>
<gene>
    <name evidence="17" type="ORF">C8D89_103348</name>
</gene>
<evidence type="ECO:0000256" key="8">
    <source>
        <dbReference type="ARBA" id="ARBA00022723"/>
    </source>
</evidence>
<evidence type="ECO:0000256" key="10">
    <source>
        <dbReference type="ARBA" id="ARBA00022777"/>
    </source>
</evidence>
<dbReference type="RefSeq" id="WP_165825604.1">
    <property type="nucleotide sequence ID" value="NZ_QEKW01000003.1"/>
</dbReference>
<keyword evidence="8" id="KW-0479">Metal-binding</keyword>
<evidence type="ECO:0000313" key="18">
    <source>
        <dbReference type="Proteomes" id="UP000245639"/>
    </source>
</evidence>
<comment type="cofactor">
    <cofactor evidence="1">
        <name>Mg(2+)</name>
        <dbReference type="ChEBI" id="CHEBI:18420"/>
    </cofactor>
</comment>
<organism evidence="17 18">
    <name type="scientific">Actinomycetospora cinnamomea</name>
    <dbReference type="NCBI Taxonomy" id="663609"/>
    <lineage>
        <taxon>Bacteria</taxon>
        <taxon>Bacillati</taxon>
        <taxon>Actinomycetota</taxon>
        <taxon>Actinomycetes</taxon>
        <taxon>Pseudonocardiales</taxon>
        <taxon>Pseudonocardiaceae</taxon>
        <taxon>Actinomycetospora</taxon>
    </lineage>
</organism>
<feature type="region of interest" description="Disordered" evidence="15">
    <location>
        <begin position="252"/>
        <end position="275"/>
    </location>
</feature>
<keyword evidence="17" id="KW-0670">Pyruvate</keyword>
<dbReference type="GO" id="GO:0006094">
    <property type="term" value="P:gluconeogenesis"/>
    <property type="evidence" value="ECO:0007669"/>
    <property type="project" value="UniProtKB-UniPathway"/>
</dbReference>
<feature type="region of interest" description="Disordered" evidence="15">
    <location>
        <begin position="355"/>
        <end position="378"/>
    </location>
</feature>
<dbReference type="GO" id="GO:0046872">
    <property type="term" value="F:metal ion binding"/>
    <property type="evidence" value="ECO:0007669"/>
    <property type="project" value="UniProtKB-KW"/>
</dbReference>
<dbReference type="GO" id="GO:0005524">
    <property type="term" value="F:ATP binding"/>
    <property type="evidence" value="ECO:0007669"/>
    <property type="project" value="UniProtKB-KW"/>
</dbReference>
<dbReference type="Pfam" id="PF01326">
    <property type="entry name" value="PPDK_N"/>
    <property type="match status" value="1"/>
</dbReference>
<dbReference type="InterPro" id="IPR002192">
    <property type="entry name" value="PPDK_AMP/ATP-bd"/>
</dbReference>
<dbReference type="PANTHER" id="PTHR43030">
    <property type="entry name" value="PHOSPHOENOLPYRUVATE SYNTHASE"/>
    <property type="match status" value="1"/>
</dbReference>
<evidence type="ECO:0000256" key="2">
    <source>
        <dbReference type="ARBA" id="ARBA00002988"/>
    </source>
</evidence>
<keyword evidence="10 17" id="KW-0418">Kinase</keyword>
<evidence type="ECO:0000256" key="15">
    <source>
        <dbReference type="SAM" id="MobiDB-lite"/>
    </source>
</evidence>
<name>A0A2U1FIN1_9PSEU</name>
<sequence>MSRAGGPAWVIGLDDPAAADAAVVGGKGAGLHRLVALGARVPAGFVVTTEAFRAALGDRTGDLERPLRALRPDAAIDEVERAAAAVRARLLETAAAGPVLDAVRAAHDRLAGDAVRVAVRSSAVGEDAVGASYAGEHDTYLEIRGAEAVADAVCRCWASLYTARAVSYRGHAGVGTAGAMAVVVQEMVPARAAGVFMTLNPANGDRSTVVCEAVWGLGEPLVSGAVTPDRFVLDKISGEVLRREVVAKPRRLVRSSDGAASGPTEVPVPPDARERPCLDDAELAELLAVARRVERAAGVPQDGEFAVAEPGGPEHVHLLQTRPETVWSARAPRAATAGPGTRSALSAVLATLTRGAATPVASPTPTPAPHEGKPDHGG</sequence>
<dbReference type="GO" id="GO:0008986">
    <property type="term" value="F:pyruvate, water dikinase activity"/>
    <property type="evidence" value="ECO:0007669"/>
    <property type="project" value="UniProtKB-EC"/>
</dbReference>
<dbReference type="EMBL" id="QEKW01000003">
    <property type="protein sequence ID" value="PVZ12017.1"/>
    <property type="molecule type" value="Genomic_DNA"/>
</dbReference>
<dbReference type="InterPro" id="IPR013815">
    <property type="entry name" value="ATP_grasp_subdomain_1"/>
</dbReference>
<dbReference type="UniPathway" id="UPA00138"/>
<comment type="pathway">
    <text evidence="3">Carbohydrate biosynthesis; gluconeogenesis.</text>
</comment>
<evidence type="ECO:0000256" key="11">
    <source>
        <dbReference type="ARBA" id="ARBA00022840"/>
    </source>
</evidence>
<keyword evidence="9" id="KW-0547">Nucleotide-binding</keyword>
<comment type="similarity">
    <text evidence="4">Belongs to the PEP-utilizing enzyme family.</text>
</comment>
<evidence type="ECO:0000256" key="12">
    <source>
        <dbReference type="ARBA" id="ARBA00022842"/>
    </source>
</evidence>
<evidence type="ECO:0000256" key="6">
    <source>
        <dbReference type="ARBA" id="ARBA00021623"/>
    </source>
</evidence>
<dbReference type="Gene3D" id="3.30.470.20">
    <property type="entry name" value="ATP-grasp fold, B domain"/>
    <property type="match status" value="1"/>
</dbReference>
<dbReference type="SUPFAM" id="SSF56059">
    <property type="entry name" value="Glutathione synthetase ATP-binding domain-like"/>
    <property type="match status" value="1"/>
</dbReference>
<feature type="domain" description="Pyruvate phosphate dikinase AMP/ATP-binding" evidence="16">
    <location>
        <begin position="23"/>
        <end position="335"/>
    </location>
</feature>
<keyword evidence="7" id="KW-0808">Transferase</keyword>
<comment type="caution">
    <text evidence="17">The sequence shown here is derived from an EMBL/GenBank/DDBJ whole genome shotgun (WGS) entry which is preliminary data.</text>
</comment>
<evidence type="ECO:0000256" key="1">
    <source>
        <dbReference type="ARBA" id="ARBA00001946"/>
    </source>
</evidence>
<comment type="function">
    <text evidence="2">Catalyzes the phosphorylation of pyruvate to phosphoenolpyruvate.</text>
</comment>
<evidence type="ECO:0000313" key="17">
    <source>
        <dbReference type="EMBL" id="PVZ12017.1"/>
    </source>
</evidence>
<dbReference type="Gene3D" id="3.30.1490.20">
    <property type="entry name" value="ATP-grasp fold, A domain"/>
    <property type="match status" value="1"/>
</dbReference>
<evidence type="ECO:0000256" key="3">
    <source>
        <dbReference type="ARBA" id="ARBA00004742"/>
    </source>
</evidence>
<keyword evidence="18" id="KW-1185">Reference proteome</keyword>
<dbReference type="InterPro" id="IPR006319">
    <property type="entry name" value="PEP_synth"/>
</dbReference>
<keyword evidence="11" id="KW-0067">ATP-binding</keyword>
<proteinExistence type="inferred from homology"/>
<accession>A0A2U1FIN1</accession>
<evidence type="ECO:0000256" key="13">
    <source>
        <dbReference type="ARBA" id="ARBA00033470"/>
    </source>
</evidence>
<dbReference type="PANTHER" id="PTHR43030:SF1">
    <property type="entry name" value="PHOSPHOENOLPYRUVATE SYNTHASE"/>
    <property type="match status" value="1"/>
</dbReference>
<dbReference type="EC" id="2.7.9.2" evidence="5"/>
<evidence type="ECO:0000259" key="16">
    <source>
        <dbReference type="Pfam" id="PF01326"/>
    </source>
</evidence>
<evidence type="ECO:0000256" key="5">
    <source>
        <dbReference type="ARBA" id="ARBA00011996"/>
    </source>
</evidence>
<evidence type="ECO:0000256" key="4">
    <source>
        <dbReference type="ARBA" id="ARBA00007837"/>
    </source>
</evidence>
<protein>
    <recommendedName>
        <fullName evidence="6">Phosphoenolpyruvate synthase</fullName>
        <ecNumber evidence="5">2.7.9.2</ecNumber>
    </recommendedName>
    <alternativeName>
        <fullName evidence="13">Pyruvate, water dikinase</fullName>
    </alternativeName>
</protein>
<dbReference type="Proteomes" id="UP000245639">
    <property type="component" value="Unassembled WGS sequence"/>
</dbReference>